<dbReference type="SUPFAM" id="SSF53474">
    <property type="entry name" value="alpha/beta-Hydrolases"/>
    <property type="match status" value="1"/>
</dbReference>
<accession>A0A1S1P3R7</accession>
<evidence type="ECO:0000313" key="2">
    <source>
        <dbReference type="EMBL" id="OHV15869.1"/>
    </source>
</evidence>
<keyword evidence="2" id="KW-0378">Hydrolase</keyword>
<feature type="chain" id="PRO_5012887603" evidence="1">
    <location>
        <begin position="22"/>
        <end position="270"/>
    </location>
</feature>
<protein>
    <submittedName>
        <fullName evidence="2">Alpha/beta hydrolase</fullName>
    </submittedName>
</protein>
<feature type="signal peptide" evidence="1">
    <location>
        <begin position="1"/>
        <end position="21"/>
    </location>
</feature>
<keyword evidence="1" id="KW-0732">Signal</keyword>
<dbReference type="Proteomes" id="UP000180215">
    <property type="component" value="Unassembled WGS sequence"/>
</dbReference>
<dbReference type="InterPro" id="IPR029058">
    <property type="entry name" value="AB_hydrolase_fold"/>
</dbReference>
<dbReference type="Gene3D" id="3.40.50.1820">
    <property type="entry name" value="alpha/beta hydrolase"/>
    <property type="match status" value="1"/>
</dbReference>
<gene>
    <name evidence="2" type="ORF">BK022_16015</name>
</gene>
<name>A0A1S1P3R7_METEX</name>
<comment type="caution">
    <text evidence="2">The sequence shown here is derived from an EMBL/GenBank/DDBJ whole genome shotgun (WGS) entry which is preliminary data.</text>
</comment>
<dbReference type="AlphaFoldDB" id="A0A1S1P3R7"/>
<dbReference type="EMBL" id="MNAO01000200">
    <property type="protein sequence ID" value="OHV15869.1"/>
    <property type="molecule type" value="Genomic_DNA"/>
</dbReference>
<organism evidence="2 3">
    <name type="scientific">Methylorubrum extorquens</name>
    <name type="common">Methylobacterium dichloromethanicum</name>
    <name type="synonym">Methylobacterium extorquens</name>
    <dbReference type="NCBI Taxonomy" id="408"/>
    <lineage>
        <taxon>Bacteria</taxon>
        <taxon>Pseudomonadati</taxon>
        <taxon>Pseudomonadota</taxon>
        <taxon>Alphaproteobacteria</taxon>
        <taxon>Hyphomicrobiales</taxon>
        <taxon>Methylobacteriaceae</taxon>
        <taxon>Methylorubrum</taxon>
    </lineage>
</organism>
<dbReference type="GO" id="GO:0016787">
    <property type="term" value="F:hydrolase activity"/>
    <property type="evidence" value="ECO:0007669"/>
    <property type="project" value="UniProtKB-KW"/>
</dbReference>
<sequence>MLNKVTLSLVAVSLLGTPAPAQTGSARQTPVAGERVVDLPLGDGQNQRVLYDAPPHPRATLVMLPGGSGDIGVGCDGDLRHRENFVVRTRADWVARGYAVLIPDTVDRANLRGMRSSPAYGRLMVGLAAFARDQAPSPVFLIGTSQGTIAAMSGAAHAGPGLVAGLVLTEAVSIPGRRSSKTVFDADPQSVRVPVLVVANRDDACEVTPPEMAPRIAAALPHAPSVRILAVSGGMRSSKRGCDSLSPHGYYGIEQEVVGGIVGWLQMHGG</sequence>
<reference evidence="2 3" key="1">
    <citation type="submission" date="2016-10" db="EMBL/GenBank/DDBJ databases">
        <title>Draft genome sequence of Methylobacterium extorquens CP3, a seed endophyte of Crotalaria pumila with plant growth-promoting and metal tolerance properties.</title>
        <authorList>
            <person name="Sanchez-Lopez A.S."/>
            <person name="Van Hamme J.D."/>
            <person name="Thijs S."/>
            <person name="Mcammond B.M."/>
            <person name="Stevens V."/>
            <person name="Gonzalez-Chavez M.D.C."/>
            <person name="Vangronsveld J."/>
        </authorList>
    </citation>
    <scope>NUCLEOTIDE SEQUENCE [LARGE SCALE GENOMIC DNA]</scope>
    <source>
        <strain evidence="2 3">CP3</strain>
    </source>
</reference>
<evidence type="ECO:0000256" key="1">
    <source>
        <dbReference type="SAM" id="SignalP"/>
    </source>
</evidence>
<proteinExistence type="predicted"/>
<evidence type="ECO:0000313" key="3">
    <source>
        <dbReference type="Proteomes" id="UP000180215"/>
    </source>
</evidence>